<evidence type="ECO:0000256" key="4">
    <source>
        <dbReference type="ARBA" id="ARBA00022989"/>
    </source>
</evidence>
<feature type="transmembrane region" description="Helical" evidence="6">
    <location>
        <begin position="55"/>
        <end position="74"/>
    </location>
</feature>
<evidence type="ECO:0000256" key="2">
    <source>
        <dbReference type="ARBA" id="ARBA00022475"/>
    </source>
</evidence>
<evidence type="ECO:0000313" key="9">
    <source>
        <dbReference type="Proteomes" id="UP000468531"/>
    </source>
</evidence>
<dbReference type="NCBIfam" id="NF033808">
    <property type="entry name" value="copper_CopD"/>
    <property type="match status" value="1"/>
</dbReference>
<dbReference type="AlphaFoldDB" id="A0A6P1B9J1"/>
<feature type="transmembrane region" description="Helical" evidence="6">
    <location>
        <begin position="168"/>
        <end position="188"/>
    </location>
</feature>
<feature type="transmembrane region" description="Helical" evidence="6">
    <location>
        <begin position="12"/>
        <end position="35"/>
    </location>
</feature>
<feature type="domain" description="Copper resistance protein D" evidence="7">
    <location>
        <begin position="200"/>
        <end position="303"/>
    </location>
</feature>
<feature type="transmembrane region" description="Helical" evidence="6">
    <location>
        <begin position="209"/>
        <end position="230"/>
    </location>
</feature>
<keyword evidence="4 6" id="KW-1133">Transmembrane helix</keyword>
<dbReference type="GO" id="GO:0006825">
    <property type="term" value="P:copper ion transport"/>
    <property type="evidence" value="ECO:0007669"/>
    <property type="project" value="InterPro"/>
</dbReference>
<dbReference type="Pfam" id="PF05425">
    <property type="entry name" value="CopD"/>
    <property type="match status" value="1"/>
</dbReference>
<proteinExistence type="predicted"/>
<evidence type="ECO:0000256" key="3">
    <source>
        <dbReference type="ARBA" id="ARBA00022692"/>
    </source>
</evidence>
<feature type="transmembrane region" description="Helical" evidence="6">
    <location>
        <begin position="130"/>
        <end position="148"/>
    </location>
</feature>
<sequence length="319" mass="33255">MDWFAAGTPMIATRAVHFTATAVTAGSVIFGVLIATPVLQHHTPAATSFRSRARWGIWAGLVVAMISGAMWLLLQAASMSGMPLHEALTGEVLSTVVNETQFGEVTTIRAGLAICLAASLAYERAAATRWLGLAVAIGLAGSLAWTGHAGSTIGASGYLHLTADALHAMAAAAWIGGLVSLIIFLATAQIRENMSLVRDAIERFSTMGIVSVATIVLSGGVNAAILVGSLRGFVGTEYGRVLLLKLAIFAVMLAFAAINRFHLTPQLATIASNQSSIALRRLIRNSAIEATLGLGIFIIVGVLGTLHPAVHLIDLATPW</sequence>
<comment type="subcellular location">
    <subcellularLocation>
        <location evidence="1">Cell membrane</location>
        <topology evidence="1">Multi-pass membrane protein</topology>
    </subcellularLocation>
</comment>
<dbReference type="GO" id="GO:0005886">
    <property type="term" value="C:plasma membrane"/>
    <property type="evidence" value="ECO:0007669"/>
    <property type="project" value="UniProtKB-SubCell"/>
</dbReference>
<dbReference type="PANTHER" id="PTHR34820:SF4">
    <property type="entry name" value="INNER MEMBRANE PROTEIN YEBZ"/>
    <property type="match status" value="1"/>
</dbReference>
<dbReference type="InterPro" id="IPR047689">
    <property type="entry name" value="CopD"/>
</dbReference>
<gene>
    <name evidence="8" type="primary">copD</name>
    <name evidence="8" type="ORF">FNJ47_04225</name>
</gene>
<reference evidence="8 9" key="1">
    <citation type="journal article" date="2020" name="Arch. Microbiol.">
        <title>Bradyrhizobium uaiense sp. nov., a new highly efficient cowpea symbiont.</title>
        <authorList>
            <person name="Cabral Michel D."/>
            <person name="Azarias Guimaraes A."/>
            <person name="Martins da Costa E."/>
            <person name="Soares de Carvalho T."/>
            <person name="Balsanelli E."/>
            <person name="Willems A."/>
            <person name="Maltempi de Souza E."/>
            <person name="de Souza Moreira F.M."/>
        </authorList>
    </citation>
    <scope>NUCLEOTIDE SEQUENCE [LARGE SCALE GENOMIC DNA]</scope>
    <source>
        <strain evidence="8 9">UFLA 03-164</strain>
    </source>
</reference>
<dbReference type="InterPro" id="IPR008457">
    <property type="entry name" value="Cu-R_CopD_dom"/>
</dbReference>
<name>A0A6P1B9J1_9BRAD</name>
<evidence type="ECO:0000256" key="6">
    <source>
        <dbReference type="SAM" id="Phobius"/>
    </source>
</evidence>
<feature type="transmembrane region" description="Helical" evidence="6">
    <location>
        <begin position="282"/>
        <end position="306"/>
    </location>
</feature>
<evidence type="ECO:0000256" key="5">
    <source>
        <dbReference type="ARBA" id="ARBA00023136"/>
    </source>
</evidence>
<keyword evidence="9" id="KW-1185">Reference proteome</keyword>
<keyword evidence="2" id="KW-1003">Cell membrane</keyword>
<feature type="transmembrane region" description="Helical" evidence="6">
    <location>
        <begin position="242"/>
        <end position="261"/>
    </location>
</feature>
<evidence type="ECO:0000256" key="1">
    <source>
        <dbReference type="ARBA" id="ARBA00004651"/>
    </source>
</evidence>
<accession>A0A6P1B9J1</accession>
<keyword evidence="5 6" id="KW-0472">Membrane</keyword>
<protein>
    <submittedName>
        <fullName evidence="8">Copper homeostasis membrane protein CopD</fullName>
    </submittedName>
</protein>
<evidence type="ECO:0000259" key="7">
    <source>
        <dbReference type="Pfam" id="PF05425"/>
    </source>
</evidence>
<comment type="caution">
    <text evidence="8">The sequence shown here is derived from an EMBL/GenBank/DDBJ whole genome shotgun (WGS) entry which is preliminary data.</text>
</comment>
<dbReference type="PANTHER" id="PTHR34820">
    <property type="entry name" value="INNER MEMBRANE PROTEIN YEBZ"/>
    <property type="match status" value="1"/>
</dbReference>
<dbReference type="Proteomes" id="UP000468531">
    <property type="component" value="Unassembled WGS sequence"/>
</dbReference>
<dbReference type="InterPro" id="IPR032694">
    <property type="entry name" value="CopC/D"/>
</dbReference>
<organism evidence="8 9">
    <name type="scientific">Bradyrhizobium uaiense</name>
    <dbReference type="NCBI Taxonomy" id="2594946"/>
    <lineage>
        <taxon>Bacteria</taxon>
        <taxon>Pseudomonadati</taxon>
        <taxon>Pseudomonadota</taxon>
        <taxon>Alphaproteobacteria</taxon>
        <taxon>Hyphomicrobiales</taxon>
        <taxon>Nitrobacteraceae</taxon>
        <taxon>Bradyrhizobium</taxon>
    </lineage>
</organism>
<dbReference type="EMBL" id="VKHP01000009">
    <property type="protein sequence ID" value="NEU95055.1"/>
    <property type="molecule type" value="Genomic_DNA"/>
</dbReference>
<keyword evidence="3 6" id="KW-0812">Transmembrane</keyword>
<evidence type="ECO:0000313" key="8">
    <source>
        <dbReference type="EMBL" id="NEU95055.1"/>
    </source>
</evidence>